<gene>
    <name evidence="1" type="ORF">H5993_02295</name>
</gene>
<evidence type="ECO:0000313" key="2">
    <source>
        <dbReference type="Proteomes" id="UP000776629"/>
    </source>
</evidence>
<sequence length="87" mass="9418">MAANQLLALGIISVALAFLAVNVQALKTQRYQMEQAVIVNRLAKEASQEIRDGQNQVILTRADYTALGTKAGVQVKQGAKVILEVRP</sequence>
<dbReference type="EMBL" id="JACJJQ010000007">
    <property type="protein sequence ID" value="MBM6753598.1"/>
    <property type="molecule type" value="Genomic_DNA"/>
</dbReference>
<name>A0ABS2EME0_9LACO</name>
<accession>A0ABS2EME0</accession>
<reference evidence="1 2" key="1">
    <citation type="journal article" date="2021" name="Sci. Rep.">
        <title>The distribution of antibiotic resistance genes in chicken gut microbiota commensals.</title>
        <authorList>
            <person name="Juricova H."/>
            <person name="Matiasovicova J."/>
            <person name="Kubasova T."/>
            <person name="Cejkova D."/>
            <person name="Rychlik I."/>
        </authorList>
    </citation>
    <scope>NUCLEOTIDE SEQUENCE [LARGE SCALE GENOMIC DNA]</scope>
    <source>
        <strain evidence="1 2">An810</strain>
    </source>
</reference>
<dbReference type="Proteomes" id="UP000776629">
    <property type="component" value="Unassembled WGS sequence"/>
</dbReference>
<comment type="caution">
    <text evidence="1">The sequence shown here is derived from an EMBL/GenBank/DDBJ whole genome shotgun (WGS) entry which is preliminary data.</text>
</comment>
<evidence type="ECO:0000313" key="1">
    <source>
        <dbReference type="EMBL" id="MBM6753598.1"/>
    </source>
</evidence>
<proteinExistence type="predicted"/>
<keyword evidence="2" id="KW-1185">Reference proteome</keyword>
<organism evidence="1 2">
    <name type="scientific">Limosilactobacillus alvi</name>
    <dbReference type="NCBI Taxonomy" id="990412"/>
    <lineage>
        <taxon>Bacteria</taxon>
        <taxon>Bacillati</taxon>
        <taxon>Bacillota</taxon>
        <taxon>Bacilli</taxon>
        <taxon>Lactobacillales</taxon>
        <taxon>Lactobacillaceae</taxon>
        <taxon>Limosilactobacillus</taxon>
    </lineage>
</organism>
<protein>
    <submittedName>
        <fullName evidence="1">Uncharacterized protein</fullName>
    </submittedName>
</protein>